<dbReference type="EMBL" id="CM002240">
    <property type="protein sequence ID" value="EAA32098.1"/>
    <property type="molecule type" value="Genomic_DNA"/>
</dbReference>
<dbReference type="RefSeq" id="XP_961334.1">
    <property type="nucleotide sequence ID" value="XM_956241.2"/>
</dbReference>
<dbReference type="VEuPathDB" id="FungiDB:NCU03607"/>
<keyword evidence="3" id="KW-0663">Pyridoxal phosphate</keyword>
<gene>
    <name evidence="6" type="ORF">NCU03607</name>
</gene>
<evidence type="ECO:0000313" key="6">
    <source>
        <dbReference type="EMBL" id="EAA32098.1"/>
    </source>
</evidence>
<evidence type="ECO:0000256" key="4">
    <source>
        <dbReference type="ARBA" id="ARBA00023239"/>
    </source>
</evidence>
<dbReference type="PANTHER" id="PTHR43050:SF1">
    <property type="entry name" value="SERINE RACEMASE"/>
    <property type="match status" value="1"/>
</dbReference>
<dbReference type="PANTHER" id="PTHR43050">
    <property type="entry name" value="SERINE / THREONINE RACEMASE FAMILY MEMBER"/>
    <property type="match status" value="1"/>
</dbReference>
<dbReference type="GO" id="GO:0030170">
    <property type="term" value="F:pyridoxal phosphate binding"/>
    <property type="evidence" value="ECO:0000318"/>
    <property type="project" value="GO_Central"/>
</dbReference>
<dbReference type="GO" id="GO:0005524">
    <property type="term" value="F:ATP binding"/>
    <property type="evidence" value="ECO:0000318"/>
    <property type="project" value="GO_Central"/>
</dbReference>
<dbReference type="PaxDb" id="5141-EFNCRP00000003329"/>
<dbReference type="Gene3D" id="3.40.50.1100">
    <property type="match status" value="2"/>
</dbReference>
<dbReference type="Pfam" id="PF00291">
    <property type="entry name" value="PALP"/>
    <property type="match status" value="1"/>
</dbReference>
<dbReference type="InterPro" id="IPR036052">
    <property type="entry name" value="TrpB-like_PALP_sf"/>
</dbReference>
<evidence type="ECO:0000256" key="3">
    <source>
        <dbReference type="ARBA" id="ARBA00022898"/>
    </source>
</evidence>
<keyword evidence="7" id="KW-1185">Reference proteome</keyword>
<evidence type="ECO:0000313" key="7">
    <source>
        <dbReference type="Proteomes" id="UP000001805"/>
    </source>
</evidence>
<dbReference type="Proteomes" id="UP000001805">
    <property type="component" value="Chromosome 2, Linkage Group V"/>
</dbReference>
<dbReference type="KEGG" id="ncr:NCU03607"/>
<dbReference type="STRING" id="367110.Q1K7R8"/>
<dbReference type="SMR" id="Q1K7R8"/>
<dbReference type="HOGENOM" id="CLU_021152_4_2_1"/>
<dbReference type="AlphaFoldDB" id="Q1K7R8"/>
<evidence type="ECO:0000256" key="1">
    <source>
        <dbReference type="ARBA" id="ARBA00001933"/>
    </source>
</evidence>
<sequence>MADPSTTPPLTRASVLAAHSLIKPYIHETPVLTNTTFDQLASTPRTPEELQGTEWEATERPANPKIRFWFKCENFQRIGAFKARGAFHAVERLKQTEGLEGLKKGGVVTHSSGNHAQALSLAARENGIPAHIVMPTISPPPKIAATKGYGANITFSGSTSTEREAVTREVIEKTGARLVPPYDHPDIILGQGTAALELQRQVAASLSTSGTTTTTNRRRLNAIITPCGGGGLLSGTALACSDLSPSDPSTPGPILVFGAEPSFSGADDGRRGYYSGTRIESVKSLTIADGLRTPLGAYPWSIIYERKLVAGMYSVGEEEIKKALRLVYERMKVVVEPSAVVGLAVALFNEEFRSMVEREGGEEGWDLGVVFSGGNVELAALGRLFGEE</sequence>
<dbReference type="InterPro" id="IPR001926">
    <property type="entry name" value="TrpB-like_PALP"/>
</dbReference>
<dbReference type="GO" id="GO:0008721">
    <property type="term" value="F:D-serine ammonia-lyase activity"/>
    <property type="evidence" value="ECO:0000318"/>
    <property type="project" value="GO_Central"/>
</dbReference>
<dbReference type="OMA" id="LIHPFDH"/>
<accession>Q1K7R8</accession>
<dbReference type="GO" id="GO:0030378">
    <property type="term" value="F:serine racemase activity"/>
    <property type="evidence" value="ECO:0000318"/>
    <property type="project" value="GO_Central"/>
</dbReference>
<feature type="domain" description="Tryptophan synthase beta chain-like PALP" evidence="5">
    <location>
        <begin position="63"/>
        <end position="347"/>
    </location>
</feature>
<proteinExistence type="inferred from homology"/>
<comment type="cofactor">
    <cofactor evidence="1">
        <name>pyridoxal 5'-phosphate</name>
        <dbReference type="ChEBI" id="CHEBI:597326"/>
    </cofactor>
</comment>
<dbReference type="GO" id="GO:0000287">
    <property type="term" value="F:magnesium ion binding"/>
    <property type="evidence" value="ECO:0000318"/>
    <property type="project" value="GO_Central"/>
</dbReference>
<name>Q1K7R8_NEUCR</name>
<comment type="similarity">
    <text evidence="2">Belongs to the serine/threonine dehydratase family.</text>
</comment>
<dbReference type="GO" id="GO:0003941">
    <property type="term" value="F:L-serine ammonia-lyase activity"/>
    <property type="evidence" value="ECO:0000318"/>
    <property type="project" value="GO_Central"/>
</dbReference>
<organism evidence="6 7">
    <name type="scientific">Neurospora crassa (strain ATCC 24698 / 74-OR23-1A / CBS 708.71 / DSM 1257 / FGSC 987)</name>
    <dbReference type="NCBI Taxonomy" id="367110"/>
    <lineage>
        <taxon>Eukaryota</taxon>
        <taxon>Fungi</taxon>
        <taxon>Dikarya</taxon>
        <taxon>Ascomycota</taxon>
        <taxon>Pezizomycotina</taxon>
        <taxon>Sordariomycetes</taxon>
        <taxon>Sordariomycetidae</taxon>
        <taxon>Sordariales</taxon>
        <taxon>Sordariaceae</taxon>
        <taxon>Neurospora</taxon>
    </lineage>
</organism>
<reference evidence="6 7" key="1">
    <citation type="journal article" date="2003" name="Nature">
        <title>The genome sequence of the filamentous fungus Neurospora crassa.</title>
        <authorList>
            <person name="Galagan J.E."/>
            <person name="Calvo S.E."/>
            <person name="Borkovich K.A."/>
            <person name="Selker E.U."/>
            <person name="Read N.D."/>
            <person name="Jaffe D."/>
            <person name="FitzHugh W."/>
            <person name="Ma L.J."/>
            <person name="Smirnov S."/>
            <person name="Purcell S."/>
            <person name="Rehman B."/>
            <person name="Elkins T."/>
            <person name="Engels R."/>
            <person name="Wang S."/>
            <person name="Nielsen C.B."/>
            <person name="Butler J."/>
            <person name="Endrizzi M."/>
            <person name="Qui D."/>
            <person name="Ianakiev P."/>
            <person name="Bell-Pedersen D."/>
            <person name="Nelson M.A."/>
            <person name="Werner-Washburne M."/>
            <person name="Selitrennikoff C.P."/>
            <person name="Kinsey J.A."/>
            <person name="Braun E.L."/>
            <person name="Zelter A."/>
            <person name="Schulte U."/>
            <person name="Kothe G.O."/>
            <person name="Jedd G."/>
            <person name="Mewes W."/>
            <person name="Staben C."/>
            <person name="Marcotte E."/>
            <person name="Greenberg D."/>
            <person name="Roy A."/>
            <person name="Foley K."/>
            <person name="Naylor J."/>
            <person name="Stange-Thomann N."/>
            <person name="Barrett R."/>
            <person name="Gnerre S."/>
            <person name="Kamal M."/>
            <person name="Kamvysselis M."/>
            <person name="Mauceli E."/>
            <person name="Bielke C."/>
            <person name="Rudd S."/>
            <person name="Frishman D."/>
            <person name="Krystofova S."/>
            <person name="Rasmussen C."/>
            <person name="Metzenberg R.L."/>
            <person name="Perkins D.D."/>
            <person name="Kroken S."/>
            <person name="Cogoni C."/>
            <person name="Macino G."/>
            <person name="Catcheside D."/>
            <person name="Li W."/>
            <person name="Pratt R.J."/>
            <person name="Osmani S.A."/>
            <person name="DeSouza C.P."/>
            <person name="Glass L."/>
            <person name="Orbach M.J."/>
            <person name="Berglund J.A."/>
            <person name="Voelker R."/>
            <person name="Yarden O."/>
            <person name="Plamann M."/>
            <person name="Seiler S."/>
            <person name="Dunlap J."/>
            <person name="Radford A."/>
            <person name="Aramayo R."/>
            <person name="Natvig D.O."/>
            <person name="Alex L.A."/>
            <person name="Mannhaupt G."/>
            <person name="Ebbole D.J."/>
            <person name="Freitag M."/>
            <person name="Paulsen I."/>
            <person name="Sachs M.S."/>
            <person name="Lander E.S."/>
            <person name="Nusbaum C."/>
            <person name="Birren B."/>
        </authorList>
    </citation>
    <scope>NUCLEOTIDE SEQUENCE [LARGE SCALE GENOMIC DNA]</scope>
    <source>
        <strain evidence="7">ATCC 24698 / 74-OR23-1A / CBS 708.71 / DSM 1257 / FGSC 987</strain>
    </source>
</reference>
<protein>
    <submittedName>
        <fullName evidence="6">Threonine dehydratase catabolic</fullName>
    </submittedName>
</protein>
<dbReference type="InParanoid" id="Q1K7R8"/>
<dbReference type="FunCoup" id="Q1K7R8">
    <property type="interactions" value="1089"/>
</dbReference>
<keyword evidence="4" id="KW-0456">Lyase</keyword>
<dbReference type="SUPFAM" id="SSF53686">
    <property type="entry name" value="Tryptophan synthase beta subunit-like PLP-dependent enzymes"/>
    <property type="match status" value="1"/>
</dbReference>
<dbReference type="FunFam" id="3.40.50.1100:FF:000005">
    <property type="entry name" value="Threonine dehydratase catabolic"/>
    <property type="match status" value="1"/>
</dbReference>
<evidence type="ECO:0000259" key="5">
    <source>
        <dbReference type="Pfam" id="PF00291"/>
    </source>
</evidence>
<dbReference type="OrthoDB" id="271064at2759"/>
<dbReference type="CDD" id="cd01562">
    <property type="entry name" value="Thr-dehyd"/>
    <property type="match status" value="1"/>
</dbReference>
<evidence type="ECO:0000256" key="2">
    <source>
        <dbReference type="ARBA" id="ARBA00010869"/>
    </source>
</evidence>
<dbReference type="GeneID" id="3877516"/>